<keyword evidence="2" id="KW-1185">Reference proteome</keyword>
<name>A0A0D2EZN0_9EURO</name>
<dbReference type="Proteomes" id="UP000053029">
    <property type="component" value="Unassembled WGS sequence"/>
</dbReference>
<gene>
    <name evidence="1" type="ORF">Z517_06427</name>
</gene>
<reference evidence="1 2" key="1">
    <citation type="submission" date="2015-01" db="EMBL/GenBank/DDBJ databases">
        <title>The Genome Sequence of Fonsecaea pedrosoi CBS 271.37.</title>
        <authorList>
            <consortium name="The Broad Institute Genomics Platform"/>
            <person name="Cuomo C."/>
            <person name="de Hoog S."/>
            <person name="Gorbushina A."/>
            <person name="Stielow B."/>
            <person name="Teixiera M."/>
            <person name="Abouelleil A."/>
            <person name="Chapman S.B."/>
            <person name="Priest M."/>
            <person name="Young S.K."/>
            <person name="Wortman J."/>
            <person name="Nusbaum C."/>
            <person name="Birren B."/>
        </authorList>
    </citation>
    <scope>NUCLEOTIDE SEQUENCE [LARGE SCALE GENOMIC DNA]</scope>
    <source>
        <strain evidence="1 2">CBS 271.37</strain>
    </source>
</reference>
<accession>A0A0D2EZN0</accession>
<dbReference type="EMBL" id="KN846972">
    <property type="protein sequence ID" value="KIW79812.1"/>
    <property type="molecule type" value="Genomic_DNA"/>
</dbReference>
<dbReference type="VEuPathDB" id="FungiDB:Z517_06427"/>
<dbReference type="RefSeq" id="XP_013283620.1">
    <property type="nucleotide sequence ID" value="XM_013428166.1"/>
</dbReference>
<dbReference type="HOGENOM" id="CLU_595864_0_0_1"/>
<evidence type="ECO:0008006" key="3">
    <source>
        <dbReference type="Google" id="ProtNLM"/>
    </source>
</evidence>
<evidence type="ECO:0000313" key="1">
    <source>
        <dbReference type="EMBL" id="KIW79812.1"/>
    </source>
</evidence>
<protein>
    <recommendedName>
        <fullName evidence="3">Transcription factor domain-containing protein</fullName>
    </recommendedName>
</protein>
<dbReference type="OrthoDB" id="4135050at2759"/>
<organism evidence="1 2">
    <name type="scientific">Fonsecaea pedrosoi CBS 271.37</name>
    <dbReference type="NCBI Taxonomy" id="1442368"/>
    <lineage>
        <taxon>Eukaryota</taxon>
        <taxon>Fungi</taxon>
        <taxon>Dikarya</taxon>
        <taxon>Ascomycota</taxon>
        <taxon>Pezizomycotina</taxon>
        <taxon>Eurotiomycetes</taxon>
        <taxon>Chaetothyriomycetidae</taxon>
        <taxon>Chaetothyriales</taxon>
        <taxon>Herpotrichiellaceae</taxon>
        <taxon>Fonsecaea</taxon>
    </lineage>
</organism>
<proteinExistence type="predicted"/>
<dbReference type="GeneID" id="25305917"/>
<dbReference type="AlphaFoldDB" id="A0A0D2EZN0"/>
<sequence length="459" mass="52056">MSDAHFVFLPGQGSHYSGQIRSFVLRNRKAGQQRQKRAKNGKPEETAIVVSTEQQLVPLADAQNLLQGHFDPFKTLAADLDRTEGIMVSHFVGDCIPHLGRRRQKTWFPPRDMHWPVMQGNPLMLAVAVHFAAMSRALIETPTREERIFAEKCYLKTLQNFRTRLEAEAASPSDGLLQAMACICATESVIRESSDATKEQARNSFYLHCRGLRAALDRRHGWDVAHYSPALVWEMTWEDMLSNGQISAMKTQFSVHLKSSLLDETEQQNIPVVGAGLTEAQWDRFCALEFIGAYQNFHTMAVYRRRHPPGELHPLSLFLPDTPAYRTLSANVPNIVRPIMPILMLHIVLFDLQGASTEELTYQYWAIRRKFDRCDVELDSGPSYLLYAIGMSPDMKGWSDQDQMALLSRLLSVEVRLSDATREMIRESLLAFVESAVSSDSDWWTPAEMEAVITKELLG</sequence>
<evidence type="ECO:0000313" key="2">
    <source>
        <dbReference type="Proteomes" id="UP000053029"/>
    </source>
</evidence>